<dbReference type="AlphaFoldDB" id="A0A1J7IRG7"/>
<dbReference type="GO" id="GO:0005965">
    <property type="term" value="C:protein farnesyltransferase complex"/>
    <property type="evidence" value="ECO:0007669"/>
    <property type="project" value="TreeGrafter"/>
</dbReference>
<evidence type="ECO:0000256" key="14">
    <source>
        <dbReference type="SAM" id="MobiDB-lite"/>
    </source>
</evidence>
<feature type="compositionally biased region" description="Low complexity" evidence="14">
    <location>
        <begin position="1"/>
        <end position="22"/>
    </location>
</feature>
<evidence type="ECO:0000256" key="11">
    <source>
        <dbReference type="ARBA" id="ARBA00042436"/>
    </source>
</evidence>
<evidence type="ECO:0000256" key="6">
    <source>
        <dbReference type="ARBA" id="ARBA00022679"/>
    </source>
</evidence>
<dbReference type="GO" id="GO:0004660">
    <property type="term" value="F:protein farnesyltransferase activity"/>
    <property type="evidence" value="ECO:0007669"/>
    <property type="project" value="UniProtKB-EC"/>
</dbReference>
<evidence type="ECO:0000256" key="4">
    <source>
        <dbReference type="ARBA" id="ARBA00012702"/>
    </source>
</evidence>
<keyword evidence="7" id="KW-0677">Repeat</keyword>
<dbReference type="GO" id="GO:0004662">
    <property type="term" value="F:CAAX-protein geranylgeranyltransferase activity"/>
    <property type="evidence" value="ECO:0007669"/>
    <property type="project" value="UniProtKB-EC"/>
</dbReference>
<evidence type="ECO:0000256" key="10">
    <source>
        <dbReference type="ARBA" id="ARBA00041392"/>
    </source>
</evidence>
<keyword evidence="5" id="KW-0637">Prenyltransferase</keyword>
<dbReference type="PROSITE" id="PS51147">
    <property type="entry name" value="PFTA"/>
    <property type="match status" value="5"/>
</dbReference>
<evidence type="ECO:0000256" key="8">
    <source>
        <dbReference type="ARBA" id="ARBA00022842"/>
    </source>
</evidence>
<evidence type="ECO:0000313" key="16">
    <source>
        <dbReference type="Proteomes" id="UP000182658"/>
    </source>
</evidence>
<dbReference type="InterPro" id="IPR002088">
    <property type="entry name" value="Prenyl_trans_a"/>
</dbReference>
<evidence type="ECO:0000256" key="3">
    <source>
        <dbReference type="ARBA" id="ARBA00012700"/>
    </source>
</evidence>
<dbReference type="Gene3D" id="1.25.40.120">
    <property type="entry name" value="Protein prenylyltransferase"/>
    <property type="match status" value="1"/>
</dbReference>
<dbReference type="FunCoup" id="A0A1J7IRG7">
    <property type="interactions" value="181"/>
</dbReference>
<reference evidence="15 16" key="1">
    <citation type="submission" date="2016-10" db="EMBL/GenBank/DDBJ databases">
        <title>Draft genome sequence of Coniochaeta ligniaria NRRL30616, a lignocellulolytic fungus for bioabatement of inhibitors in plant biomass hydrolysates.</title>
        <authorList>
            <consortium name="DOE Joint Genome Institute"/>
            <person name="Jimenez D.J."/>
            <person name="Hector R.E."/>
            <person name="Riley R."/>
            <person name="Sun H."/>
            <person name="Grigoriev I.V."/>
            <person name="Van Elsas J.D."/>
            <person name="Nichols N.N."/>
        </authorList>
    </citation>
    <scope>NUCLEOTIDE SEQUENCE [LARGE SCALE GENOMIC DNA]</scope>
    <source>
        <strain evidence="15 16">NRRL 30616</strain>
    </source>
</reference>
<proteinExistence type="inferred from homology"/>
<dbReference type="PANTHER" id="PTHR11129">
    <property type="entry name" value="PROTEIN FARNESYLTRANSFERASE ALPHA SUBUNIT/RAB GERANYLGERANYL TRANSFERASE ALPHA SUBUNIT"/>
    <property type="match status" value="1"/>
</dbReference>
<dbReference type="PANTHER" id="PTHR11129:SF1">
    <property type="entry name" value="PROTEIN FARNESYLTRANSFERASE_GERANYLGERANYLTRANSFERASE TYPE-1 SUBUNIT ALPHA"/>
    <property type="match status" value="1"/>
</dbReference>
<dbReference type="EMBL" id="KV875097">
    <property type="protein sequence ID" value="OIW30255.1"/>
    <property type="molecule type" value="Genomic_DNA"/>
</dbReference>
<keyword evidence="8" id="KW-0460">Magnesium</keyword>
<keyword evidence="16" id="KW-1185">Reference proteome</keyword>
<evidence type="ECO:0000256" key="7">
    <source>
        <dbReference type="ARBA" id="ARBA00022737"/>
    </source>
</evidence>
<accession>A0A1J7IRG7</accession>
<evidence type="ECO:0000256" key="12">
    <source>
        <dbReference type="ARBA" id="ARBA00043086"/>
    </source>
</evidence>
<evidence type="ECO:0000256" key="13">
    <source>
        <dbReference type="ARBA" id="ARBA00043219"/>
    </source>
</evidence>
<name>A0A1J7IRG7_9PEZI</name>
<comment type="similarity">
    <text evidence="2">Belongs to the protein prenyltransferase subunit alpha family.</text>
</comment>
<keyword evidence="6 15" id="KW-0808">Transferase</keyword>
<feature type="compositionally biased region" description="Polar residues" evidence="14">
    <location>
        <begin position="34"/>
        <end position="46"/>
    </location>
</feature>
<feature type="region of interest" description="Disordered" evidence="14">
    <location>
        <begin position="1"/>
        <end position="46"/>
    </location>
</feature>
<evidence type="ECO:0000256" key="5">
    <source>
        <dbReference type="ARBA" id="ARBA00022602"/>
    </source>
</evidence>
<dbReference type="Proteomes" id="UP000182658">
    <property type="component" value="Unassembled WGS sequence"/>
</dbReference>
<organism evidence="15 16">
    <name type="scientific">Coniochaeta ligniaria NRRL 30616</name>
    <dbReference type="NCBI Taxonomy" id="1408157"/>
    <lineage>
        <taxon>Eukaryota</taxon>
        <taxon>Fungi</taxon>
        <taxon>Dikarya</taxon>
        <taxon>Ascomycota</taxon>
        <taxon>Pezizomycotina</taxon>
        <taxon>Sordariomycetes</taxon>
        <taxon>Sordariomycetidae</taxon>
        <taxon>Coniochaetales</taxon>
        <taxon>Coniochaetaceae</taxon>
        <taxon>Coniochaeta</taxon>
    </lineage>
</organism>
<dbReference type="EC" id="2.5.1.58" evidence="4"/>
<sequence length="540" mass="60880">MPPKGKAAAKPKEAATTTSKPTTAPPPPPSPSTVNDRTQQRTQATNPHAATLALTSGLSTLSPADKTLWINSRFARSPALRAKLGTKAQRDLWRHVNEANLPVRSLKPLPPKTPTSIWGIDKTGRDIGTYPIPQFDDFTAKRARLTALIAASHSFASHRRRATLKIPDPLTNEPVLLLEADISAERRRRTEMASLRADLYGTRSSNSKSYASDPEWDDVTPTLLEEPEGATLAAIAYPDDYAEAISYLRAVMVRKEYSPRCLRLTEHVIQLNPAHYTVWLYRASILFALGVKVPEEIQWLNGVALANLKNYQIWHHRHLLVDQYYPVLEGDEKARDDFARGEAEFMTRMLEEDAKNYHVWSYRSYLVRKLGLWKAGGERERRLVEEMVEEDVRNNSAWSHRFFVVFSDPEQSTEGVGATEFDPRVPGEIVDRELGYALGKIGLAPQNQSPWNYLRGALVKGGRKLGSVRGSVEEYVTGLGTEEEEVRSTHALDLLAEIYAEQGETEKADLCLRRLAEKWDPIRAGYWGWRRAMLEQKKDS</sequence>
<evidence type="ECO:0000256" key="2">
    <source>
        <dbReference type="ARBA" id="ARBA00006734"/>
    </source>
</evidence>
<protein>
    <recommendedName>
        <fullName evidence="9">Protein farnesyltransferase/geranylgeranyltransferase type-1 subunit alpha</fullName>
        <ecNumber evidence="4">2.5.1.58</ecNumber>
        <ecNumber evidence="3">2.5.1.59</ecNumber>
    </recommendedName>
    <alternativeName>
        <fullName evidence="12">CAAX farnesyltransferase subunit alpha</fullName>
    </alternativeName>
    <alternativeName>
        <fullName evidence="11">FTase-alpha</fullName>
    </alternativeName>
    <alternativeName>
        <fullName evidence="10">Ras proteins prenyltransferase subunit alpha</fullName>
    </alternativeName>
    <alternativeName>
        <fullName evidence="13">Type I protein geranyl-geranyltransferase subunit alpha</fullName>
    </alternativeName>
</protein>
<dbReference type="Pfam" id="PF01239">
    <property type="entry name" value="PPTA"/>
    <property type="match status" value="4"/>
</dbReference>
<dbReference type="STRING" id="1408157.A0A1J7IRG7"/>
<dbReference type="SUPFAM" id="SSF48439">
    <property type="entry name" value="Protein prenylyltransferase"/>
    <property type="match status" value="1"/>
</dbReference>
<evidence type="ECO:0000256" key="1">
    <source>
        <dbReference type="ARBA" id="ARBA00001946"/>
    </source>
</evidence>
<dbReference type="EC" id="2.5.1.59" evidence="3"/>
<dbReference type="InParanoid" id="A0A1J7IRG7"/>
<dbReference type="OrthoDB" id="272289at2759"/>
<dbReference type="GO" id="GO:0005953">
    <property type="term" value="C:CAAX-protein geranylgeranyltransferase complex"/>
    <property type="evidence" value="ECO:0007669"/>
    <property type="project" value="TreeGrafter"/>
</dbReference>
<comment type="cofactor">
    <cofactor evidence="1">
        <name>Mg(2+)</name>
        <dbReference type="ChEBI" id="CHEBI:18420"/>
    </cofactor>
</comment>
<gene>
    <name evidence="15" type="ORF">CONLIGDRAFT_360850</name>
</gene>
<evidence type="ECO:0000313" key="15">
    <source>
        <dbReference type="EMBL" id="OIW30255.1"/>
    </source>
</evidence>
<evidence type="ECO:0000256" key="9">
    <source>
        <dbReference type="ARBA" id="ARBA00040965"/>
    </source>
</evidence>